<dbReference type="EMBL" id="JAUEIR010000010">
    <property type="protein sequence ID" value="MDN0070212.1"/>
    <property type="molecule type" value="Genomic_DNA"/>
</dbReference>
<evidence type="ECO:0000256" key="1">
    <source>
        <dbReference type="SAM" id="Phobius"/>
    </source>
</evidence>
<reference evidence="2" key="2">
    <citation type="submission" date="2023-08" db="EMBL/GenBank/DDBJ databases">
        <title>Identification and characterization of horizontal gene transfer across gut microbiota members of farm animals based on homology search.</title>
        <authorList>
            <person name="Schwarzerova J."/>
            <person name="Nykrynova M."/>
            <person name="Jureckova K."/>
            <person name="Cejkova D."/>
            <person name="Rychlik I."/>
        </authorList>
    </citation>
    <scope>NUCLEOTIDE SEQUENCE</scope>
    <source>
        <strain evidence="2">15_COKtk</strain>
    </source>
</reference>
<keyword evidence="1" id="KW-0472">Membrane</keyword>
<evidence type="ECO:0000313" key="3">
    <source>
        <dbReference type="Proteomes" id="UP001168505"/>
    </source>
</evidence>
<proteinExistence type="predicted"/>
<dbReference type="RefSeq" id="WP_087202312.1">
    <property type="nucleotide sequence ID" value="NZ_JAUEIR010000010.1"/>
</dbReference>
<gene>
    <name evidence="2" type="ORF">QVN40_10955</name>
</gene>
<accession>A0AAW7JT60</accession>
<feature type="transmembrane region" description="Helical" evidence="1">
    <location>
        <begin position="71"/>
        <end position="91"/>
    </location>
</feature>
<evidence type="ECO:0000313" key="2">
    <source>
        <dbReference type="EMBL" id="MDN0070212.1"/>
    </source>
</evidence>
<reference evidence="2" key="1">
    <citation type="submission" date="2023-06" db="EMBL/GenBank/DDBJ databases">
        <authorList>
            <person name="Zeman M."/>
            <person name="Kubasova T."/>
            <person name="Jahodarova E."/>
            <person name="Nykrynova M."/>
            <person name="Rychlik I."/>
        </authorList>
    </citation>
    <scope>NUCLEOTIDE SEQUENCE</scope>
    <source>
        <strain evidence="2">15_COKtk</strain>
    </source>
</reference>
<sequence>MPAAVLMGRRRAFFVRVGACAWRALARARACSASVPVSCCASAGADTVPPFALDRGERADSRYTVGKRREVAMVPYWLVLTIALAICWVADQKDDPH</sequence>
<name>A0AAW7JT60_9ACTN</name>
<keyword evidence="1" id="KW-0812">Transmembrane</keyword>
<dbReference type="AlphaFoldDB" id="A0AAW7JT60"/>
<comment type="caution">
    <text evidence="2">The sequence shown here is derived from an EMBL/GenBank/DDBJ whole genome shotgun (WGS) entry which is preliminary data.</text>
</comment>
<dbReference type="Proteomes" id="UP001168505">
    <property type="component" value="Unassembled WGS sequence"/>
</dbReference>
<organism evidence="2 3">
    <name type="scientific">Collinsella ihumii</name>
    <dbReference type="NCBI Taxonomy" id="1720204"/>
    <lineage>
        <taxon>Bacteria</taxon>
        <taxon>Bacillati</taxon>
        <taxon>Actinomycetota</taxon>
        <taxon>Coriobacteriia</taxon>
        <taxon>Coriobacteriales</taxon>
        <taxon>Coriobacteriaceae</taxon>
        <taxon>Collinsella</taxon>
    </lineage>
</organism>
<protein>
    <submittedName>
        <fullName evidence="2">Uncharacterized protein</fullName>
    </submittedName>
</protein>
<keyword evidence="1" id="KW-1133">Transmembrane helix</keyword>